<feature type="chain" id="PRO_5040975288" evidence="1">
    <location>
        <begin position="28"/>
        <end position="172"/>
    </location>
</feature>
<dbReference type="Proteomes" id="UP001143400">
    <property type="component" value="Unassembled WGS sequence"/>
</dbReference>
<evidence type="ECO:0000256" key="1">
    <source>
        <dbReference type="SAM" id="SignalP"/>
    </source>
</evidence>
<evidence type="ECO:0000313" key="4">
    <source>
        <dbReference type="EMBL" id="MBM7851157.1"/>
    </source>
</evidence>
<feature type="signal peptide" evidence="1">
    <location>
        <begin position="1"/>
        <end position="27"/>
    </location>
</feature>
<sequence>MSTVSRIALGAFALGAVALAPVSGARADETEMAKNAKVSLVQAIDAAEAKGGGKATEVEFEDDNGGRWEVKVLSATGDKLTEYYVDPNSGQVTGEANQPIEVYFTMLKPADFNKASTQLKAAVAAAEQLAGGKAVSAEVERESGAVAYEIDVAAADGKKDVKVDANGKAVLD</sequence>
<dbReference type="InterPro" id="IPR025711">
    <property type="entry name" value="PepSY"/>
</dbReference>
<dbReference type="Gene3D" id="3.10.450.40">
    <property type="match status" value="2"/>
</dbReference>
<dbReference type="AlphaFoldDB" id="A0A9W6IRG9"/>
<dbReference type="EMBL" id="BSFF01000001">
    <property type="protein sequence ID" value="GLK54214.1"/>
    <property type="molecule type" value="Genomic_DNA"/>
</dbReference>
<protein>
    <submittedName>
        <fullName evidence="4">Membrane protein YkoI</fullName>
    </submittedName>
</protein>
<reference evidence="3" key="1">
    <citation type="journal article" date="2014" name="Int. J. Syst. Evol. Microbiol.">
        <title>Complete genome sequence of Corynebacterium casei LMG S-19264T (=DSM 44701T), isolated from a smear-ripened cheese.</title>
        <authorList>
            <consortium name="US DOE Joint Genome Institute (JGI-PGF)"/>
            <person name="Walter F."/>
            <person name="Albersmeier A."/>
            <person name="Kalinowski J."/>
            <person name="Ruckert C."/>
        </authorList>
    </citation>
    <scope>NUCLEOTIDE SEQUENCE</scope>
    <source>
        <strain evidence="3">VKM B-1606</strain>
    </source>
</reference>
<organism evidence="3 6">
    <name type="scientific">Methylopila capsulata</name>
    <dbReference type="NCBI Taxonomy" id="61654"/>
    <lineage>
        <taxon>Bacteria</taxon>
        <taxon>Pseudomonadati</taxon>
        <taxon>Pseudomonadota</taxon>
        <taxon>Alphaproteobacteria</taxon>
        <taxon>Hyphomicrobiales</taxon>
        <taxon>Methylopilaceae</taxon>
        <taxon>Methylopila</taxon>
    </lineage>
</organism>
<dbReference type="Proteomes" id="UP000758856">
    <property type="component" value="Unassembled WGS sequence"/>
</dbReference>
<name>A0A9W6IRG9_9HYPH</name>
<feature type="domain" description="PepSY" evidence="2">
    <location>
        <begin position="37"/>
        <end position="94"/>
    </location>
</feature>
<evidence type="ECO:0000313" key="5">
    <source>
        <dbReference type="Proteomes" id="UP000758856"/>
    </source>
</evidence>
<reference evidence="3" key="3">
    <citation type="submission" date="2023-01" db="EMBL/GenBank/DDBJ databases">
        <authorList>
            <person name="Sun Q."/>
            <person name="Evtushenko L."/>
        </authorList>
    </citation>
    <scope>NUCLEOTIDE SEQUENCE</scope>
    <source>
        <strain evidence="3">VKM B-1606</strain>
    </source>
</reference>
<evidence type="ECO:0000313" key="3">
    <source>
        <dbReference type="EMBL" id="GLK54214.1"/>
    </source>
</evidence>
<keyword evidence="1" id="KW-0732">Signal</keyword>
<accession>A0A9W6IRG9</accession>
<dbReference type="Pfam" id="PF03413">
    <property type="entry name" value="PepSY"/>
    <property type="match status" value="2"/>
</dbReference>
<proteinExistence type="predicted"/>
<evidence type="ECO:0000259" key="2">
    <source>
        <dbReference type="Pfam" id="PF03413"/>
    </source>
</evidence>
<keyword evidence="5" id="KW-1185">Reference proteome</keyword>
<reference evidence="4 5" key="2">
    <citation type="submission" date="2021-01" db="EMBL/GenBank/DDBJ databases">
        <title>Genomic Encyclopedia of Type Strains, Phase IV (KMG-IV): sequencing the most valuable type-strain genomes for metagenomic binning, comparative biology and taxonomic classification.</title>
        <authorList>
            <person name="Goeker M."/>
        </authorList>
    </citation>
    <scope>NUCLEOTIDE SEQUENCE [LARGE SCALE GENOMIC DNA]</scope>
    <source>
        <strain evidence="4 5">DSM 6130</strain>
    </source>
</reference>
<dbReference type="EMBL" id="JAFBCY010000002">
    <property type="protein sequence ID" value="MBM7851157.1"/>
    <property type="molecule type" value="Genomic_DNA"/>
</dbReference>
<comment type="caution">
    <text evidence="3">The sequence shown here is derived from an EMBL/GenBank/DDBJ whole genome shotgun (WGS) entry which is preliminary data.</text>
</comment>
<gene>
    <name evidence="3" type="ORF">GCM10008170_02330</name>
    <name evidence="4" type="ORF">JOD31_001382</name>
</gene>
<dbReference type="RefSeq" id="WP_204949566.1">
    <property type="nucleotide sequence ID" value="NZ_BSFF01000001.1"/>
</dbReference>
<feature type="domain" description="PepSY" evidence="2">
    <location>
        <begin position="121"/>
        <end position="172"/>
    </location>
</feature>
<evidence type="ECO:0000313" key="6">
    <source>
        <dbReference type="Proteomes" id="UP001143400"/>
    </source>
</evidence>